<reference evidence="2 3" key="1">
    <citation type="journal article" date="2015" name="Genome Announc.">
        <title>Draft Genome Sequence of Clostridium tyrobutyricum Strain DIVETGP, Isolated from Cow's Milk for Grana Padano Production.</title>
        <authorList>
            <person name="Soggiu A."/>
            <person name="Piras C."/>
            <person name="Gaiarsa S."/>
            <person name="Sassera D."/>
            <person name="Roncada P."/>
            <person name="Bendixen E."/>
            <person name="Brasca M."/>
            <person name="Bonizzi L."/>
        </authorList>
    </citation>
    <scope>NUCLEOTIDE SEQUENCE [LARGE SCALE GENOMIC DNA]</scope>
    <source>
        <strain evidence="2 3">DIVETGP</strain>
    </source>
</reference>
<feature type="transmembrane region" description="Helical" evidence="1">
    <location>
        <begin position="12"/>
        <end position="31"/>
    </location>
</feature>
<dbReference type="GeneID" id="29420958"/>
<dbReference type="RefSeq" id="WP_017753107.1">
    <property type="nucleotide sequence ID" value="NZ_CBXI010000023.1"/>
</dbReference>
<proteinExistence type="predicted"/>
<comment type="caution">
    <text evidence="2">The sequence shown here is derived from an EMBL/GenBank/DDBJ whole genome shotgun (WGS) entry which is preliminary data.</text>
</comment>
<feature type="transmembrane region" description="Helical" evidence="1">
    <location>
        <begin position="38"/>
        <end position="55"/>
    </location>
</feature>
<evidence type="ECO:0000313" key="2">
    <source>
        <dbReference type="EMBL" id="CDL91269.1"/>
    </source>
</evidence>
<protein>
    <submittedName>
        <fullName evidence="2">Uncharacterized protein</fullName>
    </submittedName>
</protein>
<dbReference type="Proteomes" id="UP000019482">
    <property type="component" value="Unassembled WGS sequence"/>
</dbReference>
<accession>W6N7F9</accession>
<keyword evidence="1" id="KW-1133">Transmembrane helix</keyword>
<dbReference type="AlphaFoldDB" id="W6N7F9"/>
<evidence type="ECO:0000313" key="3">
    <source>
        <dbReference type="Proteomes" id="UP000019482"/>
    </source>
</evidence>
<feature type="transmembrane region" description="Helical" evidence="1">
    <location>
        <begin position="61"/>
        <end position="85"/>
    </location>
</feature>
<feature type="transmembrane region" description="Helical" evidence="1">
    <location>
        <begin position="140"/>
        <end position="163"/>
    </location>
</feature>
<gene>
    <name evidence="2" type="ORF">CTDIVETGP_1339</name>
</gene>
<keyword evidence="3" id="KW-1185">Reference proteome</keyword>
<keyword evidence="1" id="KW-0472">Membrane</keyword>
<dbReference type="OrthoDB" id="1708005at2"/>
<evidence type="ECO:0000256" key="1">
    <source>
        <dbReference type="SAM" id="Phobius"/>
    </source>
</evidence>
<feature type="transmembrane region" description="Helical" evidence="1">
    <location>
        <begin position="106"/>
        <end position="128"/>
    </location>
</feature>
<name>W6N7F9_CLOTY</name>
<organism evidence="2 3">
    <name type="scientific">Clostridium tyrobutyricum DIVETGP</name>
    <dbReference type="NCBI Taxonomy" id="1408889"/>
    <lineage>
        <taxon>Bacteria</taxon>
        <taxon>Bacillati</taxon>
        <taxon>Bacillota</taxon>
        <taxon>Clostridia</taxon>
        <taxon>Eubacteriales</taxon>
        <taxon>Clostridiaceae</taxon>
        <taxon>Clostridium</taxon>
    </lineage>
</organism>
<keyword evidence="1" id="KW-0812">Transmembrane</keyword>
<dbReference type="EMBL" id="CBXI010000023">
    <property type="protein sequence ID" value="CDL91269.1"/>
    <property type="molecule type" value="Genomic_DNA"/>
</dbReference>
<sequence>MSSNSNRTQYIAKGGLFTAVGVILVYISGIIPVNKTCLLAVASFIIPLSIITTNVRNTLAVYAATSLLSLLLCGIKMTVIAYILFFGLYGIVKFYIEKIQKIIVEIILKLAFLNICVVLLLLIYKLFFPGVFNFRFSMHWIILGLQIVFLLYDYLLTLIINFINRRLYRKNLY</sequence>